<name>A0A653D0L8_CALMS</name>
<organism evidence="7 8">
    <name type="scientific">Callosobruchus maculatus</name>
    <name type="common">Southern cowpea weevil</name>
    <name type="synonym">Pulse bruchid</name>
    <dbReference type="NCBI Taxonomy" id="64391"/>
    <lineage>
        <taxon>Eukaryota</taxon>
        <taxon>Metazoa</taxon>
        <taxon>Ecdysozoa</taxon>
        <taxon>Arthropoda</taxon>
        <taxon>Hexapoda</taxon>
        <taxon>Insecta</taxon>
        <taxon>Pterygota</taxon>
        <taxon>Neoptera</taxon>
        <taxon>Endopterygota</taxon>
        <taxon>Coleoptera</taxon>
        <taxon>Polyphaga</taxon>
        <taxon>Cucujiformia</taxon>
        <taxon>Chrysomeloidea</taxon>
        <taxon>Chrysomelidae</taxon>
        <taxon>Bruchinae</taxon>
        <taxon>Bruchini</taxon>
        <taxon>Callosobruchus</taxon>
    </lineage>
</organism>
<feature type="transmembrane region" description="Helical" evidence="5">
    <location>
        <begin position="23"/>
        <end position="53"/>
    </location>
</feature>
<sequence length="132" mass="14809">MFPIRENASNARHMQFVAGAKELVVWLTTLLFDLLIFVLICVITTIAILCLQVDGCKTAADIGRMWVILLYYAWAFLPLVYVVALIFKVPATGYLVIFITFFVIGMLYRGSFQAVHNVGTPECFQISGSEVH</sequence>
<gene>
    <name evidence="7" type="ORF">CALMAC_LOCUS13424</name>
</gene>
<dbReference type="EMBL" id="CAACVG010009621">
    <property type="protein sequence ID" value="VEN53712.1"/>
    <property type="molecule type" value="Genomic_DNA"/>
</dbReference>
<dbReference type="InterPro" id="IPR013525">
    <property type="entry name" value="ABC2_TM"/>
</dbReference>
<comment type="subcellular location">
    <subcellularLocation>
        <location evidence="1">Membrane</location>
        <topology evidence="1">Multi-pass membrane protein</topology>
    </subcellularLocation>
</comment>
<evidence type="ECO:0000256" key="5">
    <source>
        <dbReference type="SAM" id="Phobius"/>
    </source>
</evidence>
<evidence type="ECO:0000259" key="6">
    <source>
        <dbReference type="Pfam" id="PF12698"/>
    </source>
</evidence>
<dbReference type="GO" id="GO:0016020">
    <property type="term" value="C:membrane"/>
    <property type="evidence" value="ECO:0007669"/>
    <property type="project" value="UniProtKB-SubCell"/>
</dbReference>
<feature type="transmembrane region" description="Helical" evidence="5">
    <location>
        <begin position="65"/>
        <end position="87"/>
    </location>
</feature>
<keyword evidence="3 5" id="KW-1133">Transmembrane helix</keyword>
<proteinExistence type="predicted"/>
<evidence type="ECO:0000313" key="7">
    <source>
        <dbReference type="EMBL" id="VEN53712.1"/>
    </source>
</evidence>
<feature type="transmembrane region" description="Helical" evidence="5">
    <location>
        <begin position="93"/>
        <end position="110"/>
    </location>
</feature>
<keyword evidence="4 5" id="KW-0472">Membrane</keyword>
<reference evidence="7 8" key="1">
    <citation type="submission" date="2019-01" db="EMBL/GenBank/DDBJ databases">
        <authorList>
            <person name="Sayadi A."/>
        </authorList>
    </citation>
    <scope>NUCLEOTIDE SEQUENCE [LARGE SCALE GENOMIC DNA]</scope>
</reference>
<dbReference type="GO" id="GO:0140359">
    <property type="term" value="F:ABC-type transporter activity"/>
    <property type="evidence" value="ECO:0007669"/>
    <property type="project" value="InterPro"/>
</dbReference>
<keyword evidence="8" id="KW-1185">Reference proteome</keyword>
<dbReference type="AlphaFoldDB" id="A0A653D0L8"/>
<dbReference type="Pfam" id="PF12698">
    <property type="entry name" value="ABC2_membrane_3"/>
    <property type="match status" value="1"/>
</dbReference>
<evidence type="ECO:0000256" key="1">
    <source>
        <dbReference type="ARBA" id="ARBA00004141"/>
    </source>
</evidence>
<evidence type="ECO:0000256" key="4">
    <source>
        <dbReference type="ARBA" id="ARBA00023136"/>
    </source>
</evidence>
<evidence type="ECO:0000313" key="8">
    <source>
        <dbReference type="Proteomes" id="UP000410492"/>
    </source>
</evidence>
<keyword evidence="2 5" id="KW-0812">Transmembrane</keyword>
<accession>A0A653D0L8</accession>
<dbReference type="Proteomes" id="UP000410492">
    <property type="component" value="Unassembled WGS sequence"/>
</dbReference>
<evidence type="ECO:0000256" key="2">
    <source>
        <dbReference type="ARBA" id="ARBA00022692"/>
    </source>
</evidence>
<protein>
    <recommendedName>
        <fullName evidence="6">ABC-2 type transporter transmembrane domain-containing protein</fullName>
    </recommendedName>
</protein>
<feature type="domain" description="ABC-2 type transporter transmembrane" evidence="6">
    <location>
        <begin position="4"/>
        <end position="112"/>
    </location>
</feature>
<dbReference type="OrthoDB" id="6512918at2759"/>
<evidence type="ECO:0000256" key="3">
    <source>
        <dbReference type="ARBA" id="ARBA00022989"/>
    </source>
</evidence>